<keyword evidence="7 9" id="KW-0472">Membrane</keyword>
<keyword evidence="6 9" id="KW-1133">Transmembrane helix</keyword>
<keyword evidence="11" id="KW-1185">Reference proteome</keyword>
<feature type="transmembrane region" description="Helical" evidence="9">
    <location>
        <begin position="214"/>
        <end position="242"/>
    </location>
</feature>
<feature type="region of interest" description="Disordered" evidence="8">
    <location>
        <begin position="523"/>
        <end position="543"/>
    </location>
</feature>
<feature type="transmembrane region" description="Helical" evidence="9">
    <location>
        <begin position="254"/>
        <end position="281"/>
    </location>
</feature>
<evidence type="ECO:0000256" key="8">
    <source>
        <dbReference type="SAM" id="MobiDB-lite"/>
    </source>
</evidence>
<evidence type="ECO:0000256" key="4">
    <source>
        <dbReference type="ARBA" id="ARBA00022692"/>
    </source>
</evidence>
<feature type="transmembrane region" description="Helical" evidence="9">
    <location>
        <begin position="65"/>
        <end position="84"/>
    </location>
</feature>
<proteinExistence type="inferred from homology"/>
<protein>
    <submittedName>
        <fullName evidence="10">Uncharacterized protein</fullName>
    </submittedName>
</protein>
<dbReference type="EMBL" id="JAWJWF010000001">
    <property type="protein sequence ID" value="KAK6641157.1"/>
    <property type="molecule type" value="Genomic_DNA"/>
</dbReference>
<reference evidence="10 11" key="1">
    <citation type="submission" date="2023-09" db="EMBL/GenBank/DDBJ databases">
        <title>Genomes of two closely related lineages of the louse Polyplax serrata with different host specificities.</title>
        <authorList>
            <person name="Martinu J."/>
            <person name="Tarabai H."/>
            <person name="Stefka J."/>
            <person name="Hypsa V."/>
        </authorList>
    </citation>
    <scope>NUCLEOTIDE SEQUENCE [LARGE SCALE GENOMIC DNA]</scope>
    <source>
        <strain evidence="10">98ZLc_SE</strain>
    </source>
</reference>
<feature type="transmembrane region" description="Helical" evidence="9">
    <location>
        <begin position="383"/>
        <end position="405"/>
    </location>
</feature>
<dbReference type="Pfam" id="PF00209">
    <property type="entry name" value="SNF"/>
    <property type="match status" value="1"/>
</dbReference>
<dbReference type="PANTHER" id="PTHR11616:SF323">
    <property type="entry name" value="SODIUM-DEPENDENT TRANSPORTER BEDRAGGLED"/>
    <property type="match status" value="1"/>
</dbReference>
<evidence type="ECO:0000256" key="2">
    <source>
        <dbReference type="ARBA" id="ARBA00006459"/>
    </source>
</evidence>
<organism evidence="10 11">
    <name type="scientific">Polyplax serrata</name>
    <name type="common">Common mouse louse</name>
    <dbReference type="NCBI Taxonomy" id="468196"/>
    <lineage>
        <taxon>Eukaryota</taxon>
        <taxon>Metazoa</taxon>
        <taxon>Ecdysozoa</taxon>
        <taxon>Arthropoda</taxon>
        <taxon>Hexapoda</taxon>
        <taxon>Insecta</taxon>
        <taxon>Pterygota</taxon>
        <taxon>Neoptera</taxon>
        <taxon>Paraneoptera</taxon>
        <taxon>Psocodea</taxon>
        <taxon>Troctomorpha</taxon>
        <taxon>Phthiraptera</taxon>
        <taxon>Anoplura</taxon>
        <taxon>Polyplacidae</taxon>
        <taxon>Polyplax</taxon>
    </lineage>
</organism>
<comment type="subcellular location">
    <subcellularLocation>
        <location evidence="1">Membrane</location>
        <topology evidence="1">Multi-pass membrane protein</topology>
    </subcellularLocation>
</comment>
<name>A0ABR1BGQ4_POLSC</name>
<evidence type="ECO:0000256" key="5">
    <source>
        <dbReference type="ARBA" id="ARBA00022847"/>
    </source>
</evidence>
<evidence type="ECO:0000256" key="7">
    <source>
        <dbReference type="ARBA" id="ARBA00023136"/>
    </source>
</evidence>
<feature type="compositionally biased region" description="Low complexity" evidence="8">
    <location>
        <begin position="523"/>
        <end position="533"/>
    </location>
</feature>
<evidence type="ECO:0000256" key="6">
    <source>
        <dbReference type="ARBA" id="ARBA00022989"/>
    </source>
</evidence>
<evidence type="ECO:0000256" key="1">
    <source>
        <dbReference type="ARBA" id="ARBA00004141"/>
    </source>
</evidence>
<dbReference type="PANTHER" id="PTHR11616">
    <property type="entry name" value="SODIUM/CHLORIDE DEPENDENT TRANSPORTER"/>
    <property type="match status" value="1"/>
</dbReference>
<sequence>MNVTIPTVRIFHGLRSYGKVVYVFSVLPVFGVLIISSKLLGLTSINRGLFPQTEWSEFFLNAKSWISAGTEVMLTWNLLGVAIMQVTSHNRSSRKLWRDVAAIILLTLVVLILAAFLGNLCHQLISIKGYSYVPSSFERVSTYSFLQPTGGLHVYSYGMPVRHLSHASLMAGERVGKPEALHESGYQVLRLATELVPATLAILDGNYLSPFWAVLFYFTLILFGIAQQLAIWHCVITGIMAINAPVLKSWETTITFFTCAAGFILGLPMTTELGIFVVYFLDYCLGGGWWVVLLTLMEICAILMIRGRPYSGENISIALFGKSSNCSSLWAVPLLTFTWNVILPVALLVMSITIFKNGGYRDLWIWKCGKGDYWPLWTREVGVFVQMIPLLCIPVIGLVQCYRYLSKGPADIFDRLANLYRPATNIRGIGEEDSHIIAANLSPIDSGVNNTTELPVAEDPPPKYTPPPSYSTATGIRIAKLLRQSFRRSVRRIQTVLGPEVLQPPRPPPPDYDSVLVEINGSRSNARNGNSVSSPPPSSETNTLTAADVAQILRCSFRRTNTLNPQQPLNAAISNTNSQSDEPSTNLVISSPGNE</sequence>
<evidence type="ECO:0000256" key="9">
    <source>
        <dbReference type="SAM" id="Phobius"/>
    </source>
</evidence>
<feature type="transmembrane region" description="Helical" evidence="9">
    <location>
        <begin position="20"/>
        <end position="45"/>
    </location>
</feature>
<dbReference type="Proteomes" id="UP001359485">
    <property type="component" value="Unassembled WGS sequence"/>
</dbReference>
<evidence type="ECO:0000256" key="3">
    <source>
        <dbReference type="ARBA" id="ARBA00022448"/>
    </source>
</evidence>
<evidence type="ECO:0000313" key="10">
    <source>
        <dbReference type="EMBL" id="KAK6641157.1"/>
    </source>
</evidence>
<dbReference type="InterPro" id="IPR037272">
    <property type="entry name" value="SNS_sf"/>
</dbReference>
<keyword evidence="4 9" id="KW-0812">Transmembrane</keyword>
<gene>
    <name evidence="10" type="ORF">RUM44_012866</name>
</gene>
<feature type="region of interest" description="Disordered" evidence="8">
    <location>
        <begin position="566"/>
        <end position="595"/>
    </location>
</feature>
<feature type="transmembrane region" description="Helical" evidence="9">
    <location>
        <begin position="287"/>
        <end position="307"/>
    </location>
</feature>
<comment type="caution">
    <text evidence="10">The sequence shown here is derived from an EMBL/GenBank/DDBJ whole genome shotgun (WGS) entry which is preliminary data.</text>
</comment>
<keyword evidence="3" id="KW-0813">Transport</keyword>
<dbReference type="SUPFAM" id="SSF161070">
    <property type="entry name" value="SNF-like"/>
    <property type="match status" value="1"/>
</dbReference>
<accession>A0ABR1BGQ4</accession>
<comment type="similarity">
    <text evidence="2">Belongs to the sodium:neurotransmitter symporter (SNF) (TC 2.A.22) family.</text>
</comment>
<dbReference type="PROSITE" id="PS50267">
    <property type="entry name" value="NA_NEUROTRAN_SYMP_3"/>
    <property type="match status" value="1"/>
</dbReference>
<feature type="transmembrane region" description="Helical" evidence="9">
    <location>
        <begin position="96"/>
        <end position="117"/>
    </location>
</feature>
<keyword evidence="5" id="KW-0769">Symport</keyword>
<evidence type="ECO:0000313" key="11">
    <source>
        <dbReference type="Proteomes" id="UP001359485"/>
    </source>
</evidence>
<dbReference type="InterPro" id="IPR000175">
    <property type="entry name" value="Na/ntran_symport"/>
</dbReference>
<feature type="transmembrane region" description="Helical" evidence="9">
    <location>
        <begin position="328"/>
        <end position="355"/>
    </location>
</feature>